<evidence type="ECO:0000256" key="1">
    <source>
        <dbReference type="SAM" id="Phobius"/>
    </source>
</evidence>
<keyword evidence="1" id="KW-1133">Transmembrane helix</keyword>
<keyword evidence="1" id="KW-0812">Transmembrane</keyword>
<name>A0A4Y2SU08_ARAVE</name>
<protein>
    <submittedName>
        <fullName evidence="2">Uncharacterized protein</fullName>
    </submittedName>
</protein>
<organism evidence="2 3">
    <name type="scientific">Araneus ventricosus</name>
    <name type="common">Orbweaver spider</name>
    <name type="synonym">Epeira ventricosa</name>
    <dbReference type="NCBI Taxonomy" id="182803"/>
    <lineage>
        <taxon>Eukaryota</taxon>
        <taxon>Metazoa</taxon>
        <taxon>Ecdysozoa</taxon>
        <taxon>Arthropoda</taxon>
        <taxon>Chelicerata</taxon>
        <taxon>Arachnida</taxon>
        <taxon>Araneae</taxon>
        <taxon>Araneomorphae</taxon>
        <taxon>Entelegynae</taxon>
        <taxon>Araneoidea</taxon>
        <taxon>Araneidae</taxon>
        <taxon>Araneus</taxon>
    </lineage>
</organism>
<dbReference type="EMBL" id="BGPR01024021">
    <property type="protein sequence ID" value="GBN91707.1"/>
    <property type="molecule type" value="Genomic_DNA"/>
</dbReference>
<sequence>MVHCCLRCCRLLPGTLFSNCIFLFLSLFGFSWGPRTVLGLFCLIPSRGILARGGGWCTVKTEKEEAWCACLQWQASLATVGNPRGDPGPSAERRCRCTGWILSEWRGVTGICFAPLLIEGATSGTSGWVRVDPFEKSSRVESVPRASTVRRRPWTSAGEGTLGRSNLAKGPVSFPVDSRGPFVSYGSRGMGRFLASSSVKRRAPLFPLF</sequence>
<reference evidence="2 3" key="1">
    <citation type="journal article" date="2019" name="Sci. Rep.">
        <title>Orb-weaving spider Araneus ventricosus genome elucidates the spidroin gene catalogue.</title>
        <authorList>
            <person name="Kono N."/>
            <person name="Nakamura H."/>
            <person name="Ohtoshi R."/>
            <person name="Moran D.A.P."/>
            <person name="Shinohara A."/>
            <person name="Yoshida Y."/>
            <person name="Fujiwara M."/>
            <person name="Mori M."/>
            <person name="Tomita M."/>
            <person name="Arakawa K."/>
        </authorList>
    </citation>
    <scope>NUCLEOTIDE SEQUENCE [LARGE SCALE GENOMIC DNA]</scope>
</reference>
<keyword evidence="1" id="KW-0472">Membrane</keyword>
<dbReference type="Proteomes" id="UP000499080">
    <property type="component" value="Unassembled WGS sequence"/>
</dbReference>
<proteinExistence type="predicted"/>
<accession>A0A4Y2SU08</accession>
<gene>
    <name evidence="2" type="ORF">AVEN_166738_1</name>
</gene>
<evidence type="ECO:0000313" key="3">
    <source>
        <dbReference type="Proteomes" id="UP000499080"/>
    </source>
</evidence>
<comment type="caution">
    <text evidence="2">The sequence shown here is derived from an EMBL/GenBank/DDBJ whole genome shotgun (WGS) entry which is preliminary data.</text>
</comment>
<feature type="transmembrane region" description="Helical" evidence="1">
    <location>
        <begin position="21"/>
        <end position="44"/>
    </location>
</feature>
<dbReference type="AlphaFoldDB" id="A0A4Y2SU08"/>
<keyword evidence="3" id="KW-1185">Reference proteome</keyword>
<evidence type="ECO:0000313" key="2">
    <source>
        <dbReference type="EMBL" id="GBN91707.1"/>
    </source>
</evidence>